<gene>
    <name evidence="8" type="ORF">g.17069</name>
</gene>
<reference evidence="8" key="1">
    <citation type="submission" date="2015-11" db="EMBL/GenBank/DDBJ databases">
        <title>De novo transcriptome assembly of four potential Pierce s Disease insect vectors from Arizona vineyards.</title>
        <authorList>
            <person name="Tassone E.E."/>
        </authorList>
    </citation>
    <scope>NUCLEOTIDE SEQUENCE</scope>
</reference>
<sequence>MAPTLTKDSVFTAASGMKMPVVGLGTLVRTTEEHSSEEDIMKTIDYAIEAGYRHFDTAYMYQNEAAIGKALKKWLDSGKVKREELFIVSKLPMVAMKEKLVGEYLQRSLTALQLSYVDLYLIHKPVGFQPGEILFPLDDQGYLKLDYDTDHIAIWKAMETQVDAGHAKFIGLSDFTVAQMERILKTARIRPSTNQVECHLYFQRKGLREWGEKNGIPITSFASLGSPAAVGLFNKDGAMTEQQVKSPLTEEAVVRIAQAHKKTPGQVLLRHLLQLGIAVIPKSSNPDRIRQNIDVFDFELTDAEMAELNAIDMDESGRKFFVSNLAKGYDKHPECPYGKL</sequence>
<evidence type="ECO:0000259" key="7">
    <source>
        <dbReference type="Pfam" id="PF00248"/>
    </source>
</evidence>
<evidence type="ECO:0000256" key="4">
    <source>
        <dbReference type="PIRSR" id="PIRSR000097-1"/>
    </source>
</evidence>
<dbReference type="AlphaFoldDB" id="A0A1B6GB61"/>
<dbReference type="Gene3D" id="3.20.20.100">
    <property type="entry name" value="NADP-dependent oxidoreductase domain"/>
    <property type="match status" value="1"/>
</dbReference>
<evidence type="ECO:0000256" key="6">
    <source>
        <dbReference type="PIRSR" id="PIRSR000097-3"/>
    </source>
</evidence>
<dbReference type="PROSITE" id="PS00063">
    <property type="entry name" value="ALDOKETO_REDUCTASE_3"/>
    <property type="match status" value="1"/>
</dbReference>
<dbReference type="PRINTS" id="PR00069">
    <property type="entry name" value="ALDKETRDTASE"/>
</dbReference>
<evidence type="ECO:0000256" key="2">
    <source>
        <dbReference type="ARBA" id="ARBA00022857"/>
    </source>
</evidence>
<proteinExistence type="inferred from homology"/>
<dbReference type="InterPro" id="IPR023210">
    <property type="entry name" value="NADP_OxRdtase_dom"/>
</dbReference>
<keyword evidence="2" id="KW-0521">NADP</keyword>
<dbReference type="Pfam" id="PF00248">
    <property type="entry name" value="Aldo_ket_red"/>
    <property type="match status" value="1"/>
</dbReference>
<evidence type="ECO:0000256" key="1">
    <source>
        <dbReference type="ARBA" id="ARBA00007905"/>
    </source>
</evidence>
<keyword evidence="3" id="KW-0560">Oxidoreductase</keyword>
<dbReference type="PIRSF" id="PIRSF000097">
    <property type="entry name" value="AKR"/>
    <property type="match status" value="1"/>
</dbReference>
<name>A0A1B6GB61_9HEMI</name>
<protein>
    <recommendedName>
        <fullName evidence="7">NADP-dependent oxidoreductase domain-containing protein</fullName>
    </recommendedName>
</protein>
<feature type="binding site" evidence="5">
    <location>
        <position position="123"/>
    </location>
    <ligand>
        <name>substrate</name>
    </ligand>
</feature>
<dbReference type="InterPro" id="IPR020471">
    <property type="entry name" value="AKR"/>
</dbReference>
<dbReference type="SUPFAM" id="SSF51430">
    <property type="entry name" value="NAD(P)-linked oxidoreductase"/>
    <property type="match status" value="1"/>
</dbReference>
<feature type="site" description="Lowers pKa of active site Tyr" evidence="6">
    <location>
        <position position="90"/>
    </location>
</feature>
<dbReference type="GO" id="GO:0016491">
    <property type="term" value="F:oxidoreductase activity"/>
    <property type="evidence" value="ECO:0007669"/>
    <property type="project" value="UniProtKB-KW"/>
</dbReference>
<dbReference type="EMBL" id="GECZ01010095">
    <property type="protein sequence ID" value="JAS59674.1"/>
    <property type="molecule type" value="Transcribed_RNA"/>
</dbReference>
<feature type="domain" description="NADP-dependent oxidoreductase" evidence="7">
    <location>
        <begin position="23"/>
        <end position="312"/>
    </location>
</feature>
<evidence type="ECO:0000256" key="3">
    <source>
        <dbReference type="ARBA" id="ARBA00023002"/>
    </source>
</evidence>
<dbReference type="PROSITE" id="PS00798">
    <property type="entry name" value="ALDOKETO_REDUCTASE_1"/>
    <property type="match status" value="1"/>
</dbReference>
<accession>A0A1B6GB61</accession>
<dbReference type="InterPro" id="IPR018170">
    <property type="entry name" value="Aldo/ket_reductase_CS"/>
</dbReference>
<dbReference type="InterPro" id="IPR036812">
    <property type="entry name" value="NAD(P)_OxRdtase_dom_sf"/>
</dbReference>
<dbReference type="FunFam" id="3.20.20.100:FF:000006">
    <property type="entry name" value="Aldo-keto reductase family 1 member A1"/>
    <property type="match status" value="1"/>
</dbReference>
<evidence type="ECO:0000313" key="8">
    <source>
        <dbReference type="EMBL" id="JAS59674.1"/>
    </source>
</evidence>
<evidence type="ECO:0000256" key="5">
    <source>
        <dbReference type="PIRSR" id="PIRSR000097-2"/>
    </source>
</evidence>
<feature type="active site" description="Proton donor" evidence="4">
    <location>
        <position position="61"/>
    </location>
</feature>
<organism evidence="8">
    <name type="scientific">Cuerna arida</name>
    <dbReference type="NCBI Taxonomy" id="1464854"/>
    <lineage>
        <taxon>Eukaryota</taxon>
        <taxon>Metazoa</taxon>
        <taxon>Ecdysozoa</taxon>
        <taxon>Arthropoda</taxon>
        <taxon>Hexapoda</taxon>
        <taxon>Insecta</taxon>
        <taxon>Pterygota</taxon>
        <taxon>Neoptera</taxon>
        <taxon>Paraneoptera</taxon>
        <taxon>Hemiptera</taxon>
        <taxon>Auchenorrhyncha</taxon>
        <taxon>Membracoidea</taxon>
        <taxon>Cicadellidae</taxon>
        <taxon>Cicadellinae</taxon>
        <taxon>Proconiini</taxon>
        <taxon>Cuerna</taxon>
    </lineage>
</organism>
<comment type="similarity">
    <text evidence="1">Belongs to the aldo/keto reductase family.</text>
</comment>
<dbReference type="PANTHER" id="PTHR11732">
    <property type="entry name" value="ALDO/KETO REDUCTASE"/>
    <property type="match status" value="1"/>
</dbReference>